<dbReference type="OrthoDB" id="689003at2759"/>
<evidence type="ECO:0000313" key="3">
    <source>
        <dbReference type="Proteomes" id="UP000886885"/>
    </source>
</evidence>
<dbReference type="AlphaFoldDB" id="A0A8X8CYE8"/>
<comment type="caution">
    <text evidence="2">The sequence shown here is derived from an EMBL/GenBank/DDBJ whole genome shotgun (WGS) entry which is preliminary data.</text>
</comment>
<evidence type="ECO:0000313" key="2">
    <source>
        <dbReference type="EMBL" id="KAG6780531.1"/>
    </source>
</evidence>
<dbReference type="PANTHER" id="PTHR33730">
    <property type="entry name" value="OS05G0542732 PROTEIN-RELATED"/>
    <property type="match status" value="1"/>
</dbReference>
<accession>A0A8X8CYE8</accession>
<feature type="region of interest" description="Disordered" evidence="1">
    <location>
        <begin position="31"/>
        <end position="95"/>
    </location>
</feature>
<dbReference type="Proteomes" id="UP000886885">
    <property type="component" value="Chromosome 3D"/>
</dbReference>
<keyword evidence="3" id="KW-1185">Reference proteome</keyword>
<gene>
    <name evidence="2" type="ORF">POTOM_013393</name>
</gene>
<dbReference type="EMBL" id="JAAWWB010000006">
    <property type="protein sequence ID" value="KAG6780531.1"/>
    <property type="molecule type" value="Genomic_DNA"/>
</dbReference>
<dbReference type="PANTHER" id="PTHR33730:SF4">
    <property type="entry name" value="OS05G0542732 PROTEIN"/>
    <property type="match status" value="1"/>
</dbReference>
<dbReference type="Pfam" id="PF15697">
    <property type="entry name" value="DUF4666"/>
    <property type="match status" value="1"/>
</dbReference>
<dbReference type="InterPro" id="IPR031421">
    <property type="entry name" value="DUF4666"/>
</dbReference>
<name>A0A8X8CYE8_POPTO</name>
<feature type="compositionally biased region" description="Basic and acidic residues" evidence="1">
    <location>
        <begin position="35"/>
        <end position="60"/>
    </location>
</feature>
<evidence type="ECO:0000256" key="1">
    <source>
        <dbReference type="SAM" id="MobiDB-lite"/>
    </source>
</evidence>
<feature type="compositionally biased region" description="Polar residues" evidence="1">
    <location>
        <begin position="62"/>
        <end position="72"/>
    </location>
</feature>
<reference evidence="2" key="1">
    <citation type="journal article" date="2020" name="bioRxiv">
        <title>Hybrid origin of Populus tomentosa Carr. identified through genome sequencing and phylogenomic analysis.</title>
        <authorList>
            <person name="An X."/>
            <person name="Gao K."/>
            <person name="Chen Z."/>
            <person name="Li J."/>
            <person name="Yang X."/>
            <person name="Yang X."/>
            <person name="Zhou J."/>
            <person name="Guo T."/>
            <person name="Zhao T."/>
            <person name="Huang S."/>
            <person name="Miao D."/>
            <person name="Khan W.U."/>
            <person name="Rao P."/>
            <person name="Ye M."/>
            <person name="Lei B."/>
            <person name="Liao W."/>
            <person name="Wang J."/>
            <person name="Ji L."/>
            <person name="Li Y."/>
            <person name="Guo B."/>
            <person name="Mustafa N.S."/>
            <person name="Li S."/>
            <person name="Yun Q."/>
            <person name="Keller S.R."/>
            <person name="Mao J."/>
            <person name="Zhang R."/>
            <person name="Strauss S.H."/>
        </authorList>
    </citation>
    <scope>NUCLEOTIDE SEQUENCE</scope>
    <source>
        <strain evidence="2">GM15</strain>
        <tissue evidence="2">Leaf</tissue>
    </source>
</reference>
<proteinExistence type="predicted"/>
<sequence length="188" mass="21174">MAGLQRSAVSFRRQGSSGLVWDDKLISGELNKVNQKQEHEEQEPQHDQKTDIKLENDVRPASRSSTTPSITIERSRSNGGQRGYRTGRVSPAIQPPSPKVSACGFCGAFGKPAKNHRKKAVKLPCIQNLILIIAKLAEILDIQWDLNVLQKTRIAPKLSKKTQNLTFQFCFLSEEIHRDHQRLLEPVK</sequence>
<evidence type="ECO:0008006" key="4">
    <source>
        <dbReference type="Google" id="ProtNLM"/>
    </source>
</evidence>
<organism evidence="2 3">
    <name type="scientific">Populus tomentosa</name>
    <name type="common">Chinese white poplar</name>
    <dbReference type="NCBI Taxonomy" id="118781"/>
    <lineage>
        <taxon>Eukaryota</taxon>
        <taxon>Viridiplantae</taxon>
        <taxon>Streptophyta</taxon>
        <taxon>Embryophyta</taxon>
        <taxon>Tracheophyta</taxon>
        <taxon>Spermatophyta</taxon>
        <taxon>Magnoliopsida</taxon>
        <taxon>eudicotyledons</taxon>
        <taxon>Gunneridae</taxon>
        <taxon>Pentapetalae</taxon>
        <taxon>rosids</taxon>
        <taxon>fabids</taxon>
        <taxon>Malpighiales</taxon>
        <taxon>Salicaceae</taxon>
        <taxon>Saliceae</taxon>
        <taxon>Populus</taxon>
    </lineage>
</organism>
<protein>
    <recommendedName>
        <fullName evidence="4">MAPK kinase substrate protein</fullName>
    </recommendedName>
</protein>